<evidence type="ECO:0000313" key="3">
    <source>
        <dbReference type="EMBL" id="TCK90557.1"/>
    </source>
</evidence>
<keyword evidence="4" id="KW-1185">Reference proteome</keyword>
<feature type="transmembrane region" description="Helical" evidence="1">
    <location>
        <begin position="86"/>
        <end position="104"/>
    </location>
</feature>
<dbReference type="OrthoDB" id="192868at2"/>
<comment type="caution">
    <text evidence="3">The sequence shown here is derived from an EMBL/GenBank/DDBJ whole genome shotgun (WGS) entry which is preliminary data.</text>
</comment>
<dbReference type="InterPro" id="IPR025328">
    <property type="entry name" value="DUF4234"/>
</dbReference>
<name>A0A4R1MEK0_9FIRM</name>
<dbReference type="Pfam" id="PF14018">
    <property type="entry name" value="DUF4234"/>
    <property type="match status" value="1"/>
</dbReference>
<evidence type="ECO:0000259" key="2">
    <source>
        <dbReference type="Pfam" id="PF14018"/>
    </source>
</evidence>
<feature type="transmembrane region" description="Helical" evidence="1">
    <location>
        <begin position="47"/>
        <end position="66"/>
    </location>
</feature>
<feature type="domain" description="DUF4234" evidence="2">
    <location>
        <begin position="4"/>
        <end position="70"/>
    </location>
</feature>
<proteinExistence type="predicted"/>
<evidence type="ECO:0000256" key="1">
    <source>
        <dbReference type="SAM" id="Phobius"/>
    </source>
</evidence>
<organism evidence="3 4">
    <name type="scientific">Natranaerovirga hydrolytica</name>
    <dbReference type="NCBI Taxonomy" id="680378"/>
    <lineage>
        <taxon>Bacteria</taxon>
        <taxon>Bacillati</taxon>
        <taxon>Bacillota</taxon>
        <taxon>Clostridia</taxon>
        <taxon>Lachnospirales</taxon>
        <taxon>Natranaerovirgaceae</taxon>
        <taxon>Natranaerovirga</taxon>
    </lineage>
</organism>
<gene>
    <name evidence="3" type="ORF">EDC19_2326</name>
</gene>
<dbReference type="EMBL" id="SMGQ01000015">
    <property type="protein sequence ID" value="TCK90557.1"/>
    <property type="molecule type" value="Genomic_DNA"/>
</dbReference>
<sequence length="111" mass="12415">MEKRSIGVAILLSLVTCGIYSMYWMYALSKDLIEYNGEVGESAGTELLLSIITCGLYFIYWCYKMGQRIYDAEVKSNVAHPNDDSVMYLILGIFGFGIIAMAIMQSKTNAL</sequence>
<keyword evidence="1" id="KW-1133">Transmembrane helix</keyword>
<dbReference type="AlphaFoldDB" id="A0A4R1MEK0"/>
<protein>
    <submittedName>
        <fullName evidence="3">Uncharacterized protein DUF4234</fullName>
    </submittedName>
</protein>
<dbReference type="RefSeq" id="WP_132283004.1">
    <property type="nucleotide sequence ID" value="NZ_SMGQ01000015.1"/>
</dbReference>
<accession>A0A4R1MEK0</accession>
<reference evidence="3 4" key="1">
    <citation type="submission" date="2019-03" db="EMBL/GenBank/DDBJ databases">
        <title>Genomic Encyclopedia of Type Strains, Phase IV (KMG-IV): sequencing the most valuable type-strain genomes for metagenomic binning, comparative biology and taxonomic classification.</title>
        <authorList>
            <person name="Goeker M."/>
        </authorList>
    </citation>
    <scope>NUCLEOTIDE SEQUENCE [LARGE SCALE GENOMIC DNA]</scope>
    <source>
        <strain evidence="3 4">DSM 24176</strain>
    </source>
</reference>
<feature type="transmembrane region" description="Helical" evidence="1">
    <location>
        <begin position="6"/>
        <end position="26"/>
    </location>
</feature>
<keyword evidence="1" id="KW-0472">Membrane</keyword>
<evidence type="ECO:0000313" key="4">
    <source>
        <dbReference type="Proteomes" id="UP000294545"/>
    </source>
</evidence>
<keyword evidence="1" id="KW-0812">Transmembrane</keyword>
<dbReference type="Proteomes" id="UP000294545">
    <property type="component" value="Unassembled WGS sequence"/>
</dbReference>